<dbReference type="SUPFAM" id="SSF51695">
    <property type="entry name" value="PLC-like phosphodiesterases"/>
    <property type="match status" value="1"/>
</dbReference>
<accession>A0AAX4EZV0</accession>
<dbReference type="InterPro" id="IPR030395">
    <property type="entry name" value="GP_PDE_dom"/>
</dbReference>
<dbReference type="GO" id="GO:0006644">
    <property type="term" value="P:phospholipid metabolic process"/>
    <property type="evidence" value="ECO:0007669"/>
    <property type="project" value="TreeGrafter"/>
</dbReference>
<dbReference type="PROSITE" id="PS51704">
    <property type="entry name" value="GP_PDE"/>
    <property type="match status" value="1"/>
</dbReference>
<dbReference type="InterPro" id="IPR017946">
    <property type="entry name" value="PLC-like_Pdiesterase_TIM-brl"/>
</dbReference>
<dbReference type="RefSeq" id="WP_316393149.1">
    <property type="nucleotide sequence ID" value="NZ_CP136339.1"/>
</dbReference>
<evidence type="ECO:0000313" key="2">
    <source>
        <dbReference type="EMBL" id="WOA52868.1"/>
    </source>
</evidence>
<dbReference type="GO" id="GO:0005886">
    <property type="term" value="C:plasma membrane"/>
    <property type="evidence" value="ECO:0007669"/>
    <property type="project" value="TreeGrafter"/>
</dbReference>
<protein>
    <submittedName>
        <fullName evidence="2">Glycerophosphodiester phosphodiesterase family protein</fullName>
    </submittedName>
</protein>
<dbReference type="PANTHER" id="PTHR46320:SF1">
    <property type="entry name" value="GLYCEROPHOSPHODIESTER PHOSPHODIESTERASE 1"/>
    <property type="match status" value="1"/>
</dbReference>
<gene>
    <name evidence="2" type="ORF">RXA29_01040</name>
</gene>
<name>A0AAX4EZV0_9GAMM</name>
<dbReference type="GO" id="GO:0006580">
    <property type="term" value="P:ethanolamine metabolic process"/>
    <property type="evidence" value="ECO:0007669"/>
    <property type="project" value="TreeGrafter"/>
</dbReference>
<reference evidence="2" key="1">
    <citation type="submission" date="2023-10" db="EMBL/GenBank/DDBJ databases">
        <title>Clonality and diversity in the soft rot Dickeya solani phytopathogen.</title>
        <authorList>
            <person name="Pedron J."/>
            <person name="Van Gijsegem F."/>
            <person name="Portier P."/>
            <person name="Taghouti G."/>
        </authorList>
    </citation>
    <scope>NUCLEOTIDE SEQUENCE</scope>
    <source>
        <strain evidence="2">CFBP5647</strain>
    </source>
</reference>
<organism evidence="2 3">
    <name type="scientific">Dickeya solani</name>
    <dbReference type="NCBI Taxonomy" id="1089444"/>
    <lineage>
        <taxon>Bacteria</taxon>
        <taxon>Pseudomonadati</taxon>
        <taxon>Pseudomonadota</taxon>
        <taxon>Gammaproteobacteria</taxon>
        <taxon>Enterobacterales</taxon>
        <taxon>Pectobacteriaceae</taxon>
        <taxon>Dickeya</taxon>
    </lineage>
</organism>
<dbReference type="GO" id="GO:0008889">
    <property type="term" value="F:glycerophosphodiester phosphodiesterase activity"/>
    <property type="evidence" value="ECO:0007669"/>
    <property type="project" value="TreeGrafter"/>
</dbReference>
<sequence>MKIALKLHLVRYVIFVISFFPFLSQVNAANYNPELVMYALGHHNPNLKIITAHRGLYGAGCPENTVCAIRATANQGIESVEIDVKESKNGTVWPFHDETVGRSTNYTYNGNMFNPFIYSRVNSMANPPVADLSDEQLYRLKWRDPSGAVSGYWVDDLKATLNNVKTLIPNVVVILDIKTTTAVRRCAEIINELGMGSSVLLKFSVRLFPPALIKSATGGFRFAPTVYMGDLDSLYANYRYITYSPVSAVAGYLQEYAVQEGFTYYEVGVKEFSEDRFIPGDGIWSAHGSLAQIINILARDGHAIGNFAPVTEHTPDARSRATGFYDSFGACCVSLTKYLTRTQHFGTESRDDRPYIDAEVYMFDNILTDAAARAVSIAETRGYRRELYKLIR</sequence>
<dbReference type="GO" id="GO:0070291">
    <property type="term" value="P:N-acylethanolamine metabolic process"/>
    <property type="evidence" value="ECO:0007669"/>
    <property type="project" value="TreeGrafter"/>
</dbReference>
<dbReference type="Gene3D" id="3.20.20.190">
    <property type="entry name" value="Phosphatidylinositol (PI) phosphodiesterase"/>
    <property type="match status" value="1"/>
</dbReference>
<dbReference type="AlphaFoldDB" id="A0AAX4EZV0"/>
<dbReference type="PANTHER" id="PTHR46320">
    <property type="entry name" value="GLYCEROPHOSPHODIESTER PHOSPHODIESTERASE 1"/>
    <property type="match status" value="1"/>
</dbReference>
<dbReference type="Pfam" id="PF03009">
    <property type="entry name" value="GDPD"/>
    <property type="match status" value="1"/>
</dbReference>
<feature type="domain" description="GP-PDE" evidence="1">
    <location>
        <begin position="48"/>
        <end position="346"/>
    </location>
</feature>
<evidence type="ECO:0000259" key="1">
    <source>
        <dbReference type="PROSITE" id="PS51704"/>
    </source>
</evidence>
<proteinExistence type="predicted"/>
<dbReference type="Proteomes" id="UP001304423">
    <property type="component" value="Chromosome"/>
</dbReference>
<dbReference type="EMBL" id="CP136339">
    <property type="protein sequence ID" value="WOA52868.1"/>
    <property type="molecule type" value="Genomic_DNA"/>
</dbReference>
<evidence type="ECO:0000313" key="3">
    <source>
        <dbReference type="Proteomes" id="UP001304423"/>
    </source>
</evidence>